<evidence type="ECO:0000313" key="2">
    <source>
        <dbReference type="EMBL" id="URE04142.1"/>
    </source>
</evidence>
<dbReference type="Proteomes" id="UP001055439">
    <property type="component" value="Chromosome 5"/>
</dbReference>
<dbReference type="EMBL" id="CP097507">
    <property type="protein sequence ID" value="URE04142.1"/>
    <property type="molecule type" value="Genomic_DNA"/>
</dbReference>
<keyword evidence="3" id="KW-1185">Reference proteome</keyword>
<accession>A0A9E7G0I5</accession>
<proteinExistence type="predicted"/>
<organism evidence="2 3">
    <name type="scientific">Musa troglodytarum</name>
    <name type="common">fe'i banana</name>
    <dbReference type="NCBI Taxonomy" id="320322"/>
    <lineage>
        <taxon>Eukaryota</taxon>
        <taxon>Viridiplantae</taxon>
        <taxon>Streptophyta</taxon>
        <taxon>Embryophyta</taxon>
        <taxon>Tracheophyta</taxon>
        <taxon>Spermatophyta</taxon>
        <taxon>Magnoliopsida</taxon>
        <taxon>Liliopsida</taxon>
        <taxon>Zingiberales</taxon>
        <taxon>Musaceae</taxon>
        <taxon>Musa</taxon>
    </lineage>
</organism>
<dbReference type="AlphaFoldDB" id="A0A9E7G0I5"/>
<evidence type="ECO:0000313" key="3">
    <source>
        <dbReference type="Proteomes" id="UP001055439"/>
    </source>
</evidence>
<gene>
    <name evidence="2" type="ORF">MUK42_03017</name>
</gene>
<reference evidence="2" key="1">
    <citation type="submission" date="2022-05" db="EMBL/GenBank/DDBJ databases">
        <title>The Musa troglodytarum L. genome provides insights into the mechanism of non-climacteric behaviour and enrichment of carotenoids.</title>
        <authorList>
            <person name="Wang J."/>
        </authorList>
    </citation>
    <scope>NUCLEOTIDE SEQUENCE</scope>
    <source>
        <tissue evidence="2">Leaf</tissue>
    </source>
</reference>
<keyword evidence="1" id="KW-1133">Transmembrane helix</keyword>
<feature type="transmembrane region" description="Helical" evidence="1">
    <location>
        <begin position="135"/>
        <end position="157"/>
    </location>
</feature>
<keyword evidence="1" id="KW-0472">Membrane</keyword>
<sequence length="174" mass="19216">MSACSLFPQPHDIDVSVAEKVEMVTIKALKNPPTPNPTFVEAFVVLSISLRRSVRPQFLDRQMPQISMERSQKRHVTFQVCVWNYCLSINGANLTIERKDSVVLTASCPCAEWSSPISSDLDTAMSFSGAISYRATAFIVVAPLLVLVVIYACLWPPGVPTAFFRLHRGANTVS</sequence>
<evidence type="ECO:0000256" key="1">
    <source>
        <dbReference type="SAM" id="Phobius"/>
    </source>
</evidence>
<keyword evidence="1" id="KW-0812">Transmembrane</keyword>
<name>A0A9E7G0I5_9LILI</name>
<protein>
    <submittedName>
        <fullName evidence="2">Uncharacterized protein</fullName>
    </submittedName>
</protein>